<feature type="region of interest" description="Disordered" evidence="1">
    <location>
        <begin position="1"/>
        <end position="23"/>
    </location>
</feature>
<dbReference type="EMBL" id="CP163439">
    <property type="protein sequence ID" value="XDQ35971.1"/>
    <property type="molecule type" value="Genomic_DNA"/>
</dbReference>
<evidence type="ECO:0000313" key="2">
    <source>
        <dbReference type="EMBL" id="XDQ35971.1"/>
    </source>
</evidence>
<dbReference type="AlphaFoldDB" id="A0AB39PZM6"/>
<feature type="compositionally biased region" description="Basic and acidic residues" evidence="1">
    <location>
        <begin position="323"/>
        <end position="349"/>
    </location>
</feature>
<evidence type="ECO:0008006" key="3">
    <source>
        <dbReference type="Google" id="ProtNLM"/>
    </source>
</evidence>
<gene>
    <name evidence="2" type="ORF">AB5J49_22955</name>
</gene>
<feature type="region of interest" description="Disordered" evidence="1">
    <location>
        <begin position="281"/>
        <end position="525"/>
    </location>
</feature>
<name>A0AB39PZM6_9ACTN</name>
<protein>
    <recommendedName>
        <fullName evidence="3">PE-PGRS family protein</fullName>
    </recommendedName>
</protein>
<organism evidence="2">
    <name type="scientific">Streptomyces sp. R28</name>
    <dbReference type="NCBI Taxonomy" id="3238628"/>
    <lineage>
        <taxon>Bacteria</taxon>
        <taxon>Bacillati</taxon>
        <taxon>Actinomycetota</taxon>
        <taxon>Actinomycetes</taxon>
        <taxon>Kitasatosporales</taxon>
        <taxon>Streptomycetaceae</taxon>
        <taxon>Streptomyces</taxon>
    </lineage>
</organism>
<feature type="compositionally biased region" description="Basic and acidic residues" evidence="1">
    <location>
        <begin position="481"/>
        <end position="492"/>
    </location>
</feature>
<sequence length="525" mass="60206">MADNDDARAKARQRVQAKRAAADSTPMGPFLKEYAPTGGLPPISAEKTSVVFYRNGGYTVVTAFGVRHVDKRTLARPYTVCEIAVGTFVTPLRMELPAAGSTAFFKAEVDIEWEVTDPHLVAVQAVKDVAKRLTSPILERLHEVTRSYRVTDAEQANRVITRECVGGRWSDLGAELGLRVRLYVRLGVDDDAIEHAKKKRDVVAEAEVTRQRQDAFRRMLQGGELEQLSFMLAADPEGAKDFLEKIRQEGRQDDRERIDRLYTMALSGELASTDVETQVLNLINPDRRRPIQGPLGSLPPRREPRQLEPSADGAFTPDWVSDEPPRRRPHRPEPSRDEPHRTGSGRREPYAGQDADADEPPSGARRRPHREPYSADDGYEPRARRRPHRPDPYSPAADADYDDPRFRDRQRTHQPEPHYRDDDPDYDNPRALDRDRAYQPGPYSQDDDADYDDRRAGVRRLPRRPEFDSAGPVPDHDPEDESRSGDRPRTYRPEPYYPDDERERERPRRRRRGEDDGWSWVEEDR</sequence>
<evidence type="ECO:0000256" key="1">
    <source>
        <dbReference type="SAM" id="MobiDB-lite"/>
    </source>
</evidence>
<feature type="compositionally biased region" description="Basic and acidic residues" evidence="1">
    <location>
        <begin position="402"/>
        <end position="437"/>
    </location>
</feature>
<proteinExistence type="predicted"/>
<dbReference type="RefSeq" id="WP_369170491.1">
    <property type="nucleotide sequence ID" value="NZ_CP163439.1"/>
</dbReference>
<accession>A0AB39PZM6</accession>
<reference evidence="2" key="1">
    <citation type="submission" date="2024-07" db="EMBL/GenBank/DDBJ databases">
        <authorList>
            <person name="Yu S.T."/>
        </authorList>
    </citation>
    <scope>NUCLEOTIDE SEQUENCE</scope>
    <source>
        <strain evidence="2">R28</strain>
    </source>
</reference>